<evidence type="ECO:0000313" key="16">
    <source>
        <dbReference type="EMBL" id="PIO15942.1"/>
    </source>
</evidence>
<organism evidence="16 17">
    <name type="scientific">Aquarana catesbeiana</name>
    <name type="common">American bullfrog</name>
    <name type="synonym">Rana catesbeiana</name>
    <dbReference type="NCBI Taxonomy" id="8400"/>
    <lineage>
        <taxon>Eukaryota</taxon>
        <taxon>Metazoa</taxon>
        <taxon>Chordata</taxon>
        <taxon>Craniata</taxon>
        <taxon>Vertebrata</taxon>
        <taxon>Euteleostomi</taxon>
        <taxon>Amphibia</taxon>
        <taxon>Batrachia</taxon>
        <taxon>Anura</taxon>
        <taxon>Neobatrachia</taxon>
        <taxon>Ranoidea</taxon>
        <taxon>Ranidae</taxon>
        <taxon>Aquarana</taxon>
    </lineage>
</organism>
<name>A0A2G9QJZ6_AQUCT</name>
<dbReference type="SUPFAM" id="SSF57196">
    <property type="entry name" value="EGF/Laminin"/>
    <property type="match status" value="2"/>
</dbReference>
<dbReference type="InterPro" id="IPR057774">
    <property type="entry name" value="D8C_UMOD/GP2/OIT3-like"/>
</dbReference>
<dbReference type="Pfam" id="PF12947">
    <property type="entry name" value="EGF_3"/>
    <property type="match status" value="2"/>
</dbReference>
<dbReference type="InterPro" id="IPR000742">
    <property type="entry name" value="EGF"/>
</dbReference>
<keyword evidence="9" id="KW-0472">Membrane</keyword>
<evidence type="ECO:0000256" key="10">
    <source>
        <dbReference type="ARBA" id="ARBA00023157"/>
    </source>
</evidence>
<evidence type="ECO:0000256" key="9">
    <source>
        <dbReference type="ARBA" id="ARBA00023136"/>
    </source>
</evidence>
<dbReference type="CDD" id="cd00054">
    <property type="entry name" value="EGF_CA"/>
    <property type="match status" value="2"/>
</dbReference>
<keyword evidence="17" id="KW-1185">Reference proteome</keyword>
<evidence type="ECO:0000256" key="2">
    <source>
        <dbReference type="ARBA" id="ARBA00004613"/>
    </source>
</evidence>
<dbReference type="EMBL" id="KV967830">
    <property type="protein sequence ID" value="PIO15942.1"/>
    <property type="molecule type" value="Genomic_DNA"/>
</dbReference>
<evidence type="ECO:0000256" key="13">
    <source>
        <dbReference type="PROSITE-ProRule" id="PRU00076"/>
    </source>
</evidence>
<protein>
    <recommendedName>
        <fullName evidence="18">Uromodulin</fullName>
    </recommendedName>
</protein>
<dbReference type="InterPro" id="IPR049883">
    <property type="entry name" value="NOTCH1_EGF-like"/>
</dbReference>
<dbReference type="PROSITE" id="PS01187">
    <property type="entry name" value="EGF_CA"/>
    <property type="match status" value="1"/>
</dbReference>
<evidence type="ECO:0000259" key="14">
    <source>
        <dbReference type="PROSITE" id="PS50026"/>
    </source>
</evidence>
<feature type="disulfide bond" evidence="13">
    <location>
        <begin position="49"/>
        <end position="66"/>
    </location>
</feature>
<dbReference type="Pfam" id="PF07645">
    <property type="entry name" value="EGF_CA"/>
    <property type="match status" value="2"/>
</dbReference>
<dbReference type="Gene3D" id="2.10.25.10">
    <property type="entry name" value="Laminin"/>
    <property type="match status" value="3"/>
</dbReference>
<evidence type="ECO:0000256" key="6">
    <source>
        <dbReference type="ARBA" id="ARBA00022622"/>
    </source>
</evidence>
<dbReference type="PANTHER" id="PTHR14002:SF48">
    <property type="entry name" value="UROMODULIN"/>
    <property type="match status" value="1"/>
</dbReference>
<dbReference type="FunFam" id="2.60.40.4100:FF:000001">
    <property type="entry name" value="alpha-tectorin isoform X1"/>
    <property type="match status" value="1"/>
</dbReference>
<evidence type="ECO:0000256" key="5">
    <source>
        <dbReference type="ARBA" id="ARBA00022536"/>
    </source>
</evidence>
<dbReference type="FunFam" id="2.10.25.10:FF:000038">
    <property type="entry name" value="Fibrillin 2"/>
    <property type="match status" value="1"/>
</dbReference>
<dbReference type="SMART" id="SM00241">
    <property type="entry name" value="ZP"/>
    <property type="match status" value="1"/>
</dbReference>
<evidence type="ECO:0008006" key="18">
    <source>
        <dbReference type="Google" id="ProtNLM"/>
    </source>
</evidence>
<keyword evidence="8" id="KW-0677">Repeat</keyword>
<dbReference type="AlphaFoldDB" id="A0A2G9QJZ6"/>
<keyword evidence="12" id="KW-0449">Lipoprotein</keyword>
<dbReference type="PROSITE" id="PS50026">
    <property type="entry name" value="EGF_3"/>
    <property type="match status" value="3"/>
</dbReference>
<dbReference type="Pfam" id="PF00100">
    <property type="entry name" value="Zona_pellucida"/>
    <property type="match status" value="1"/>
</dbReference>
<feature type="domain" description="EGF-like" evidence="14">
    <location>
        <begin position="1"/>
        <end position="36"/>
    </location>
</feature>
<evidence type="ECO:0000256" key="12">
    <source>
        <dbReference type="ARBA" id="ARBA00023288"/>
    </source>
</evidence>
<comment type="subcellular location">
    <subcellularLocation>
        <location evidence="1">Cell membrane</location>
        <topology evidence="1">Lipid-anchor</topology>
        <topology evidence="1">GPI-anchor</topology>
    </subcellularLocation>
    <subcellularLocation>
        <location evidence="2">Secreted</location>
    </subcellularLocation>
</comment>
<keyword evidence="10 13" id="KW-1015">Disulfide bond</keyword>
<keyword evidence="6" id="KW-0336">GPI-anchor</keyword>
<keyword evidence="11" id="KW-0325">Glycoprotein</keyword>
<sequence length="572" mass="63263">TCSDSDCHPNATCSEFGGYGECTCKEGFAGDGSSCNDIYECQDFYTNNCNYYGNGYCVNTIGSYTCNCYSGYDYKEDFGCVDIDECADSSLNDCDPVAICTNHYGSYTCTCPQGYYGDGYHCEINECLQGTPCGSNEECVKYIGSYSCIDPCSSNTILNDPWRSTSNTYGYWDYWYYWYHCDNGLSGWYRFKGEYDQKIPEHCIPQYSCGTAIPIWMNGSHPTVSDGIVNRTACSNWYDGCCTYPYNISVKMCPGGFYVYKLQRPPSCNFAYCTESNYSCSGVDCAPDEECRIVGGVSGCYCKSGIQLGNLEDDLKPQVTCGLENIEVRFSKCLVEKWGYNTSSIHLRDYSCQGIIERSDKSYITFITRPADGSCGGSSWNNGSVIRYTNTVYLASYSDGVIVRDEIPIDFHCDYPSDMEINLLTAISSYVVSVFNVAGTANFTITMGLFQDSGYTTPYTDSKVWLSSSSILYVGVIVTGATGSSPFVLVMKNCYATPTADSFYGPRYDILTNQCPNKNDPTLSVAENGVSLKGRFSLQVFKFLGGFDKIYLHCQVGLCDTSNSYCAAVSMD</sequence>
<proteinExistence type="predicted"/>
<feature type="domain" description="ZP" evidence="15">
    <location>
        <begin position="320"/>
        <end position="572"/>
    </location>
</feature>
<evidence type="ECO:0000256" key="7">
    <source>
        <dbReference type="ARBA" id="ARBA00022729"/>
    </source>
</evidence>
<dbReference type="InterPro" id="IPR000152">
    <property type="entry name" value="EGF-type_Asp/Asn_hydroxyl_site"/>
</dbReference>
<reference evidence="17" key="1">
    <citation type="journal article" date="2017" name="Nat. Commun.">
        <title>The North American bullfrog draft genome provides insight into hormonal regulation of long noncoding RNA.</title>
        <authorList>
            <person name="Hammond S.A."/>
            <person name="Warren R.L."/>
            <person name="Vandervalk B.P."/>
            <person name="Kucuk E."/>
            <person name="Khan H."/>
            <person name="Gibb E.A."/>
            <person name="Pandoh P."/>
            <person name="Kirk H."/>
            <person name="Zhao Y."/>
            <person name="Jones M."/>
            <person name="Mungall A.J."/>
            <person name="Coope R."/>
            <person name="Pleasance S."/>
            <person name="Moore R.A."/>
            <person name="Holt R.A."/>
            <person name="Round J.M."/>
            <person name="Ohora S."/>
            <person name="Walle B.V."/>
            <person name="Veldhoen N."/>
            <person name="Helbing C.C."/>
            <person name="Birol I."/>
        </authorList>
    </citation>
    <scope>NUCLEOTIDE SEQUENCE [LARGE SCALE GENOMIC DNA]</scope>
</reference>
<dbReference type="PROSITE" id="PS01186">
    <property type="entry name" value="EGF_2"/>
    <property type="match status" value="3"/>
</dbReference>
<dbReference type="InterPro" id="IPR048290">
    <property type="entry name" value="ZP_chr"/>
</dbReference>
<dbReference type="InterPro" id="IPR042235">
    <property type="entry name" value="ZP-C_dom"/>
</dbReference>
<evidence type="ECO:0000259" key="15">
    <source>
        <dbReference type="PROSITE" id="PS51034"/>
    </source>
</evidence>
<dbReference type="InterPro" id="IPR001881">
    <property type="entry name" value="EGF-like_Ca-bd_dom"/>
</dbReference>
<keyword evidence="3" id="KW-1003">Cell membrane</keyword>
<dbReference type="PROSITE" id="PS51034">
    <property type="entry name" value="ZP_2"/>
    <property type="match status" value="1"/>
</dbReference>
<dbReference type="Pfam" id="PF23283">
    <property type="entry name" value="D8C_UMOD"/>
    <property type="match status" value="1"/>
</dbReference>
<dbReference type="PROSITE" id="PS00010">
    <property type="entry name" value="ASX_HYDROXYL"/>
    <property type="match status" value="2"/>
</dbReference>
<gene>
    <name evidence="16" type="ORF">AB205_0179060</name>
</gene>
<evidence type="ECO:0000256" key="4">
    <source>
        <dbReference type="ARBA" id="ARBA00022525"/>
    </source>
</evidence>
<feature type="domain" description="EGF-like" evidence="14">
    <location>
        <begin position="37"/>
        <end position="81"/>
    </location>
</feature>
<feature type="domain" description="EGF-like" evidence="14">
    <location>
        <begin position="82"/>
        <end position="123"/>
    </location>
</feature>
<evidence type="ECO:0000256" key="3">
    <source>
        <dbReference type="ARBA" id="ARBA00022475"/>
    </source>
</evidence>
<keyword evidence="4" id="KW-0964">Secreted</keyword>
<dbReference type="OrthoDB" id="2015116at2759"/>
<keyword evidence="7" id="KW-0732">Signal</keyword>
<dbReference type="GO" id="GO:0098552">
    <property type="term" value="C:side of membrane"/>
    <property type="evidence" value="ECO:0007669"/>
    <property type="project" value="UniProtKB-KW"/>
</dbReference>
<comment type="caution">
    <text evidence="13">Lacks conserved residue(s) required for the propagation of feature annotation.</text>
</comment>
<dbReference type="InterPro" id="IPR055355">
    <property type="entry name" value="ZP-C"/>
</dbReference>
<dbReference type="SMART" id="SM00181">
    <property type="entry name" value="EGF"/>
    <property type="match status" value="4"/>
</dbReference>
<dbReference type="Proteomes" id="UP000228934">
    <property type="component" value="Unassembled WGS sequence"/>
</dbReference>
<evidence type="ECO:0000256" key="11">
    <source>
        <dbReference type="ARBA" id="ARBA00023180"/>
    </source>
</evidence>
<evidence type="ECO:0000256" key="8">
    <source>
        <dbReference type="ARBA" id="ARBA00022737"/>
    </source>
</evidence>
<dbReference type="GO" id="GO:0005886">
    <property type="term" value="C:plasma membrane"/>
    <property type="evidence" value="ECO:0007669"/>
    <property type="project" value="UniProtKB-SubCell"/>
</dbReference>
<dbReference type="GO" id="GO:0005576">
    <property type="term" value="C:extracellular region"/>
    <property type="evidence" value="ECO:0007669"/>
    <property type="project" value="UniProtKB-SubCell"/>
</dbReference>
<keyword evidence="5 13" id="KW-0245">EGF-like domain</keyword>
<evidence type="ECO:0000313" key="17">
    <source>
        <dbReference type="Proteomes" id="UP000228934"/>
    </source>
</evidence>
<dbReference type="InterPro" id="IPR018097">
    <property type="entry name" value="EGF_Ca-bd_CS"/>
</dbReference>
<dbReference type="PANTHER" id="PTHR14002">
    <property type="entry name" value="ENDOGLIN/TGF-BETA RECEPTOR TYPE III"/>
    <property type="match status" value="1"/>
</dbReference>
<feature type="non-terminal residue" evidence="16">
    <location>
        <position position="1"/>
    </location>
</feature>
<dbReference type="PRINTS" id="PR00023">
    <property type="entry name" value="ZPELLUCIDA"/>
</dbReference>
<dbReference type="SMART" id="SM00179">
    <property type="entry name" value="EGF_CA"/>
    <property type="match status" value="3"/>
</dbReference>
<evidence type="ECO:0000256" key="1">
    <source>
        <dbReference type="ARBA" id="ARBA00004609"/>
    </source>
</evidence>
<dbReference type="Gene3D" id="2.60.40.4100">
    <property type="entry name" value="Zona pellucida, ZP-C domain"/>
    <property type="match status" value="1"/>
</dbReference>
<accession>A0A2G9QJZ6</accession>
<dbReference type="GO" id="GO:0005509">
    <property type="term" value="F:calcium ion binding"/>
    <property type="evidence" value="ECO:0007669"/>
    <property type="project" value="InterPro"/>
</dbReference>
<dbReference type="InterPro" id="IPR001507">
    <property type="entry name" value="ZP_dom"/>
</dbReference>
<dbReference type="InterPro" id="IPR024731">
    <property type="entry name" value="NELL2-like_EGF"/>
</dbReference>